<dbReference type="EMBL" id="JARVQW010000004">
    <property type="protein sequence ID" value="MDH2305964.1"/>
    <property type="molecule type" value="Genomic_DNA"/>
</dbReference>
<accession>A0A264VXU4</accession>
<protein>
    <submittedName>
        <fullName evidence="3">Uncharacterized protein</fullName>
    </submittedName>
</protein>
<organism evidence="3 4">
    <name type="scientific">Providencia rettgeri</name>
    <dbReference type="NCBI Taxonomy" id="587"/>
    <lineage>
        <taxon>Bacteria</taxon>
        <taxon>Pseudomonadati</taxon>
        <taxon>Pseudomonadota</taxon>
        <taxon>Gammaproteobacteria</taxon>
        <taxon>Enterobacterales</taxon>
        <taxon>Morganellaceae</taxon>
        <taxon>Providencia</taxon>
    </lineage>
</organism>
<evidence type="ECO:0000313" key="1">
    <source>
        <dbReference type="EMBL" id="CAB5691532.1"/>
    </source>
</evidence>
<reference evidence="1" key="2">
    <citation type="submission" date="2020-05" db="EMBL/GenBank/DDBJ databases">
        <authorList>
            <person name="Delgado-Blas J."/>
        </authorList>
    </citation>
    <scope>NUCLEOTIDE SEQUENCE</scope>
    <source>
        <strain evidence="1">BB1453</strain>
    </source>
</reference>
<dbReference type="EMBL" id="CAHPSF010000004">
    <property type="protein sequence ID" value="CAB5691532.1"/>
    <property type="molecule type" value="Genomic_DNA"/>
</dbReference>
<dbReference type="Proteomes" id="UP000216001">
    <property type="component" value="Unassembled WGS sequence"/>
</dbReference>
<evidence type="ECO:0000313" key="3">
    <source>
        <dbReference type="EMBL" id="OZS76152.1"/>
    </source>
</evidence>
<gene>
    <name evidence="3" type="ORF">CHI95_02975</name>
    <name evidence="1" type="ORF">GHA_01949</name>
    <name evidence="2" type="ORF">QDQ51_11140</name>
</gene>
<reference evidence="2" key="3">
    <citation type="submission" date="2023-04" db="EMBL/GenBank/DDBJ databases">
        <authorList>
            <person name="Li W."/>
        </authorList>
    </citation>
    <scope>NUCLEOTIDE SEQUENCE</scope>
    <source>
        <strain evidence="2">QITACRE101</strain>
    </source>
</reference>
<evidence type="ECO:0000313" key="4">
    <source>
        <dbReference type="Proteomes" id="UP000216001"/>
    </source>
</evidence>
<comment type="caution">
    <text evidence="3">The sequence shown here is derived from an EMBL/GenBank/DDBJ whole genome shotgun (WGS) entry which is preliminary data.</text>
</comment>
<proteinExistence type="predicted"/>
<reference evidence="2" key="4">
    <citation type="submission" date="2023-10" db="EMBL/GenBank/DDBJ databases">
        <title>Analysis of Resistance Genes of Carbapenem-resistant Providencia rettgeri.</title>
        <authorList>
            <person name="Liu M."/>
        </authorList>
    </citation>
    <scope>NUCLEOTIDE SEQUENCE</scope>
    <source>
        <strain evidence="2">QITACRE101</strain>
    </source>
</reference>
<dbReference type="Proteomes" id="UP000834611">
    <property type="component" value="Unassembled WGS sequence"/>
</dbReference>
<dbReference type="Proteomes" id="UP001162044">
    <property type="component" value="Unassembled WGS sequence"/>
</dbReference>
<dbReference type="RefSeq" id="WP_094960711.1">
    <property type="nucleotide sequence ID" value="NZ_ABDWLN020000013.1"/>
</dbReference>
<reference evidence="3 4" key="1">
    <citation type="submission" date="2017-07" db="EMBL/GenBank/DDBJ databases">
        <title>blaIMP-27 on transferable plasmids in Proteus mirabilis and Providencia rettgeri.</title>
        <authorList>
            <person name="Potter R."/>
        </authorList>
    </citation>
    <scope>NUCLEOTIDE SEQUENCE [LARGE SCALE GENOMIC DNA]</scope>
    <source>
        <strain evidence="3 4">PR1</strain>
    </source>
</reference>
<sequence>MDILASRKWLTLKETSRFLSKKLKNEIRLSDVARLIADGVIRPSVFFHTPVFVRAVDITDRPLSYVLSETETALSDNRKLLSQEPILPNTLVPHATPIDNQIMRVSSLWSALPTGIAKHEAERIYSQEEQLPMPTRSLYDIKGIVIAEPTKKYQLITGFDVEKELLELIKLSQSQDGEGSGFLSGHIEKLKNIRDEVRHGKMENSFIPCTSLPQNAYFAIKMEDIESFFSESREPQKKISLKTQNAQAQFIYGLLFTKYGKDVADNPRPHIENPRGVIRTEFDSLNLSLPSGNAVSGWLKNIDS</sequence>
<evidence type="ECO:0000313" key="2">
    <source>
        <dbReference type="EMBL" id="MDH2305964.1"/>
    </source>
</evidence>
<name>A0A264VXU4_PRORE</name>
<dbReference type="EMBL" id="NOWC01000002">
    <property type="protein sequence ID" value="OZS76152.1"/>
    <property type="molecule type" value="Genomic_DNA"/>
</dbReference>
<dbReference type="AlphaFoldDB" id="A0A264VXU4"/>